<keyword evidence="1" id="KW-0812">Transmembrane</keyword>
<name>A0A2K9LMR5_9GAMM</name>
<keyword evidence="1" id="KW-1133">Transmembrane helix</keyword>
<dbReference type="Proteomes" id="UP000235116">
    <property type="component" value="Chromosome"/>
</dbReference>
<protein>
    <submittedName>
        <fullName evidence="2">Uncharacterized protein</fullName>
    </submittedName>
</protein>
<evidence type="ECO:0000313" key="3">
    <source>
        <dbReference type="Proteomes" id="UP000235116"/>
    </source>
</evidence>
<organism evidence="2 3">
    <name type="scientific">Ketobacter alkanivorans</name>
    <dbReference type="NCBI Taxonomy" id="1917421"/>
    <lineage>
        <taxon>Bacteria</taxon>
        <taxon>Pseudomonadati</taxon>
        <taxon>Pseudomonadota</taxon>
        <taxon>Gammaproteobacteria</taxon>
        <taxon>Pseudomonadales</taxon>
        <taxon>Ketobacteraceae</taxon>
        <taxon>Ketobacter</taxon>
    </lineage>
</organism>
<feature type="transmembrane region" description="Helical" evidence="1">
    <location>
        <begin position="20"/>
        <end position="48"/>
    </location>
</feature>
<dbReference type="KEGG" id="kak:Kalk_13810"/>
<evidence type="ECO:0000313" key="2">
    <source>
        <dbReference type="EMBL" id="AUM13431.1"/>
    </source>
</evidence>
<reference evidence="3" key="1">
    <citation type="submission" date="2017-08" db="EMBL/GenBank/DDBJ databases">
        <title>Direct submision.</title>
        <authorList>
            <person name="Kim S.-J."/>
            <person name="Rhee S.-K."/>
        </authorList>
    </citation>
    <scope>NUCLEOTIDE SEQUENCE [LARGE SCALE GENOMIC DNA]</scope>
    <source>
        <strain evidence="3">GI5</strain>
    </source>
</reference>
<proteinExistence type="predicted"/>
<feature type="transmembrane region" description="Helical" evidence="1">
    <location>
        <begin position="102"/>
        <end position="124"/>
    </location>
</feature>
<dbReference type="EMBL" id="CP022684">
    <property type="protein sequence ID" value="AUM13431.1"/>
    <property type="molecule type" value="Genomic_DNA"/>
</dbReference>
<sequence length="353" mass="39659">MLLEAFVNRYRNPGVAPIHFATIVLPLTMILGALICFVGTPTVIIMAVCDIYPEVFSPKLSMVCALAGGGLFLAPLAIGAMHGQIREKQRGIVREGYGPKMMAYLFMLGIALPFPALYGAKFFYNYPFAHYPSYILEVKPSPELKAEIERFGLAEIKWHTPYDYSLDRQVIRYDFGEPVDGDWRSYYSKFEILREVVTQVNREYINAVALVSPEGLVLNDATYPFVLNESSPDRVCVVEVGGFDVGKEKNVRYKLGDEVQSIPLIASRTSSGEPVIYLDLSSVFGAYKKETAYGYVDSDYSCSLYSSFGDAYFVVVPQLMFPVLYQSIYSFKRDRNLSLDLGFDNFVLSVRSL</sequence>
<keyword evidence="1" id="KW-0472">Membrane</keyword>
<feature type="transmembrane region" description="Helical" evidence="1">
    <location>
        <begin position="60"/>
        <end position="81"/>
    </location>
</feature>
<keyword evidence="3" id="KW-1185">Reference proteome</keyword>
<dbReference type="AlphaFoldDB" id="A0A2K9LMR5"/>
<evidence type="ECO:0000256" key="1">
    <source>
        <dbReference type="SAM" id="Phobius"/>
    </source>
</evidence>
<dbReference type="RefSeq" id="WP_101894809.1">
    <property type="nucleotide sequence ID" value="NZ_CP022684.1"/>
</dbReference>
<gene>
    <name evidence="2" type="ORF">Kalk_13810</name>
</gene>
<accession>A0A2K9LMR5</accession>